<dbReference type="eggNOG" id="ENOG502QSY0">
    <property type="taxonomic scope" value="Eukaryota"/>
</dbReference>
<keyword evidence="2 3" id="KW-0371">Homeobox</keyword>
<evidence type="ECO:0000256" key="3">
    <source>
        <dbReference type="RuleBase" id="RU000682"/>
    </source>
</evidence>
<proteinExistence type="predicted"/>
<dbReference type="HOGENOM" id="CLU_053618_0_0_1"/>
<dbReference type="Gene3D" id="2.40.50.40">
    <property type="match status" value="1"/>
</dbReference>
<dbReference type="Pfam" id="PF16719">
    <property type="entry name" value="SAWADEE"/>
    <property type="match status" value="1"/>
</dbReference>
<feature type="domain" description="Homeobox" evidence="4">
    <location>
        <begin position="26"/>
        <end position="90"/>
    </location>
</feature>
<organism evidence="5 6">
    <name type="scientific">Setaria italica</name>
    <name type="common">Foxtail millet</name>
    <name type="synonym">Panicum italicum</name>
    <dbReference type="NCBI Taxonomy" id="4555"/>
    <lineage>
        <taxon>Eukaryota</taxon>
        <taxon>Viridiplantae</taxon>
        <taxon>Streptophyta</taxon>
        <taxon>Embryophyta</taxon>
        <taxon>Tracheophyta</taxon>
        <taxon>Spermatophyta</taxon>
        <taxon>Magnoliopsida</taxon>
        <taxon>Liliopsida</taxon>
        <taxon>Poales</taxon>
        <taxon>Poaceae</taxon>
        <taxon>PACMAD clade</taxon>
        <taxon>Panicoideae</taxon>
        <taxon>Panicodae</taxon>
        <taxon>Paniceae</taxon>
        <taxon>Cenchrinae</taxon>
        <taxon>Setaria</taxon>
    </lineage>
</organism>
<dbReference type="InParanoid" id="K3YUX0"/>
<dbReference type="SMART" id="SM00389">
    <property type="entry name" value="HOX"/>
    <property type="match status" value="1"/>
</dbReference>
<dbReference type="GO" id="GO:0003677">
    <property type="term" value="F:DNA binding"/>
    <property type="evidence" value="ECO:0007669"/>
    <property type="project" value="UniProtKB-UniRule"/>
</dbReference>
<evidence type="ECO:0000256" key="2">
    <source>
        <dbReference type="PROSITE-ProRule" id="PRU00108"/>
    </source>
</evidence>
<accession>K3YUX0</accession>
<dbReference type="SUPFAM" id="SSF46689">
    <property type="entry name" value="Homeodomain-like"/>
    <property type="match status" value="1"/>
</dbReference>
<dbReference type="EnsemblPlants" id="KQL28023">
    <property type="protein sequence ID" value="KQL28023"/>
    <property type="gene ID" value="SETIT_018066mg"/>
</dbReference>
<dbReference type="Pfam" id="PF00046">
    <property type="entry name" value="Homeodomain"/>
    <property type="match status" value="1"/>
</dbReference>
<reference evidence="6" key="1">
    <citation type="journal article" date="2012" name="Nat. Biotechnol.">
        <title>Reference genome sequence of the model plant Setaria.</title>
        <authorList>
            <person name="Bennetzen J.L."/>
            <person name="Schmutz J."/>
            <person name="Wang H."/>
            <person name="Percifield R."/>
            <person name="Hawkins J."/>
            <person name="Pontaroli A.C."/>
            <person name="Estep M."/>
            <person name="Feng L."/>
            <person name="Vaughn J.N."/>
            <person name="Grimwood J."/>
            <person name="Jenkins J."/>
            <person name="Barry K."/>
            <person name="Lindquist E."/>
            <person name="Hellsten U."/>
            <person name="Deshpande S."/>
            <person name="Wang X."/>
            <person name="Wu X."/>
            <person name="Mitros T."/>
            <person name="Triplett J."/>
            <person name="Yang X."/>
            <person name="Ye C.Y."/>
            <person name="Mauro-Herrera M."/>
            <person name="Wang L."/>
            <person name="Li P."/>
            <person name="Sharma M."/>
            <person name="Sharma R."/>
            <person name="Ronald P.C."/>
            <person name="Panaud O."/>
            <person name="Kellogg E.A."/>
            <person name="Brutnell T.P."/>
            <person name="Doust A.N."/>
            <person name="Tuskan G.A."/>
            <person name="Rokhsar D."/>
            <person name="Devos K.M."/>
        </authorList>
    </citation>
    <scope>NUCLEOTIDE SEQUENCE [LARGE SCALE GENOMIC DNA]</scope>
    <source>
        <strain evidence="6">cv. Yugu1</strain>
    </source>
</reference>
<reference evidence="5" key="2">
    <citation type="submission" date="2018-08" db="UniProtKB">
        <authorList>
            <consortium name="EnsemblPlants"/>
        </authorList>
    </citation>
    <scope>IDENTIFICATION</scope>
    <source>
        <strain evidence="5">Yugu1</strain>
    </source>
</reference>
<dbReference type="PROSITE" id="PS50071">
    <property type="entry name" value="HOMEOBOX_2"/>
    <property type="match status" value="1"/>
</dbReference>
<dbReference type="AlphaFoldDB" id="K3YUX0"/>
<evidence type="ECO:0000259" key="4">
    <source>
        <dbReference type="PROSITE" id="PS50071"/>
    </source>
</evidence>
<keyword evidence="6" id="KW-1185">Reference proteome</keyword>
<dbReference type="STRING" id="4555.K3YUX0"/>
<protein>
    <recommendedName>
        <fullName evidence="4">Homeobox domain-containing protein</fullName>
    </recommendedName>
</protein>
<dbReference type="OMA" id="YKATECA"/>
<dbReference type="CDD" id="cd00086">
    <property type="entry name" value="homeodomain"/>
    <property type="match status" value="1"/>
</dbReference>
<dbReference type="GO" id="GO:0003682">
    <property type="term" value="F:chromatin binding"/>
    <property type="evidence" value="ECO:0007669"/>
    <property type="project" value="InterPro"/>
</dbReference>
<evidence type="ECO:0000313" key="5">
    <source>
        <dbReference type="EnsemblPlants" id="KQL28023"/>
    </source>
</evidence>
<feature type="DNA-binding region" description="Homeobox" evidence="2">
    <location>
        <begin position="28"/>
        <end position="91"/>
    </location>
</feature>
<comment type="subcellular location">
    <subcellularLocation>
        <location evidence="1 2 3">Nucleus</location>
    </subcellularLocation>
</comment>
<name>K3YUX0_SETIT</name>
<dbReference type="PANTHER" id="PTHR33827:SF7">
    <property type="entry name" value="PROTEIN SAWADEE HOMEODOMAIN HOMOLOG 2"/>
    <property type="match status" value="1"/>
</dbReference>
<evidence type="ECO:0000313" key="6">
    <source>
        <dbReference type="Proteomes" id="UP000004995"/>
    </source>
</evidence>
<dbReference type="InterPro" id="IPR001356">
    <property type="entry name" value="HD"/>
</dbReference>
<keyword evidence="2 3" id="KW-0539">Nucleus</keyword>
<dbReference type="Gene3D" id="1.10.10.60">
    <property type="entry name" value="Homeodomain-like"/>
    <property type="match status" value="1"/>
</dbReference>
<dbReference type="InterPro" id="IPR009057">
    <property type="entry name" value="Homeodomain-like_sf"/>
</dbReference>
<dbReference type="Gene3D" id="2.30.30.140">
    <property type="match status" value="1"/>
</dbReference>
<dbReference type="EMBL" id="AGNK02000034">
    <property type="status" value="NOT_ANNOTATED_CDS"/>
    <property type="molecule type" value="Genomic_DNA"/>
</dbReference>
<dbReference type="Gramene" id="KQL28023">
    <property type="protein sequence ID" value="KQL28023"/>
    <property type="gene ID" value="SETIT_018066mg"/>
</dbReference>
<dbReference type="InterPro" id="IPR039276">
    <property type="entry name" value="SHH1/2"/>
</dbReference>
<dbReference type="InterPro" id="IPR032001">
    <property type="entry name" value="SAWADEE_dom"/>
</dbReference>
<dbReference type="PANTHER" id="PTHR33827">
    <property type="entry name" value="PROTEIN SAWADEE HOMEODOMAIN HOMOLOG 2"/>
    <property type="match status" value="1"/>
</dbReference>
<dbReference type="Proteomes" id="UP000004995">
    <property type="component" value="Unassembled WGS sequence"/>
</dbReference>
<evidence type="ECO:0000256" key="1">
    <source>
        <dbReference type="ARBA" id="ARBA00004123"/>
    </source>
</evidence>
<keyword evidence="2 3" id="KW-0238">DNA-binding</keyword>
<sequence>MMNGRGMGRPPSARSSDGMLAVAPFRFLPAEVEEMEARLQPLQNPSPNHVAVEELARKFSASAERIGKVVIDPKQVKTWFCNRRYYSREGKAARAAQAQEKSSARGVGAYYHLAAGSSAAVQAGSSSGSISMDGSQVQYEAKSARDGAWYDVDAFVSSRMSESGEQEVMVKFSGFGVEEAEWVNARTCVRRRSFRFRASECELVKLWHHVLCYKETEQSGLYFDAQVHGRKVKAHGPEECDCTFLVRYEHDQSEEIVRLRKLCGRPETYELSK</sequence>
<dbReference type="GO" id="GO:0005634">
    <property type="term" value="C:nucleus"/>
    <property type="evidence" value="ECO:0007669"/>
    <property type="project" value="UniProtKB-SubCell"/>
</dbReference>